<keyword evidence="5" id="KW-0813">Transport</keyword>
<dbReference type="Proteomes" id="UP001215280">
    <property type="component" value="Unassembled WGS sequence"/>
</dbReference>
<feature type="domain" description="MD-2-related lipid-recognition" evidence="9">
    <location>
        <begin position="42"/>
        <end position="164"/>
    </location>
</feature>
<evidence type="ECO:0000256" key="6">
    <source>
        <dbReference type="ARBA" id="ARBA00022729"/>
    </source>
</evidence>
<feature type="signal peptide" evidence="8">
    <location>
        <begin position="1"/>
        <end position="18"/>
    </location>
</feature>
<keyword evidence="7" id="KW-0445">Lipid transport</keyword>
<dbReference type="InterPro" id="IPR033917">
    <property type="entry name" value="ML_PG-PI_TP"/>
</dbReference>
<keyword evidence="11" id="KW-1185">Reference proteome</keyword>
<reference evidence="10" key="1">
    <citation type="submission" date="2023-03" db="EMBL/GenBank/DDBJ databases">
        <title>Massive genome expansion in bonnet fungi (Mycena s.s.) driven by repeated elements and novel gene families across ecological guilds.</title>
        <authorList>
            <consortium name="Lawrence Berkeley National Laboratory"/>
            <person name="Harder C.B."/>
            <person name="Miyauchi S."/>
            <person name="Viragh M."/>
            <person name="Kuo A."/>
            <person name="Thoen E."/>
            <person name="Andreopoulos B."/>
            <person name="Lu D."/>
            <person name="Skrede I."/>
            <person name="Drula E."/>
            <person name="Henrissat B."/>
            <person name="Morin E."/>
            <person name="Kohler A."/>
            <person name="Barry K."/>
            <person name="LaButti K."/>
            <person name="Morin E."/>
            <person name="Salamov A."/>
            <person name="Lipzen A."/>
            <person name="Mereny Z."/>
            <person name="Hegedus B."/>
            <person name="Baldrian P."/>
            <person name="Stursova M."/>
            <person name="Weitz H."/>
            <person name="Taylor A."/>
            <person name="Grigoriev I.V."/>
            <person name="Nagy L.G."/>
            <person name="Martin F."/>
            <person name="Kauserud H."/>
        </authorList>
    </citation>
    <scope>NUCLEOTIDE SEQUENCE</scope>
    <source>
        <strain evidence="10">CBHHK188m</strain>
    </source>
</reference>
<dbReference type="InterPro" id="IPR014756">
    <property type="entry name" value="Ig_E-set"/>
</dbReference>
<keyword evidence="6 8" id="KW-0732">Signal</keyword>
<dbReference type="CDD" id="cd00917">
    <property type="entry name" value="PG-PI_TP"/>
    <property type="match status" value="1"/>
</dbReference>
<comment type="subunit">
    <text evidence="3">Monomer.</text>
</comment>
<evidence type="ECO:0000256" key="1">
    <source>
        <dbReference type="ARBA" id="ARBA00002053"/>
    </source>
</evidence>
<dbReference type="EMBL" id="JARJLG010000001">
    <property type="protein sequence ID" value="KAJ7785182.1"/>
    <property type="molecule type" value="Genomic_DNA"/>
</dbReference>
<organism evidence="10 11">
    <name type="scientific">Mycena maculata</name>
    <dbReference type="NCBI Taxonomy" id="230809"/>
    <lineage>
        <taxon>Eukaryota</taxon>
        <taxon>Fungi</taxon>
        <taxon>Dikarya</taxon>
        <taxon>Basidiomycota</taxon>
        <taxon>Agaricomycotina</taxon>
        <taxon>Agaricomycetes</taxon>
        <taxon>Agaricomycetidae</taxon>
        <taxon>Agaricales</taxon>
        <taxon>Marasmiineae</taxon>
        <taxon>Mycenaceae</taxon>
        <taxon>Mycena</taxon>
    </lineage>
</organism>
<evidence type="ECO:0000259" key="9">
    <source>
        <dbReference type="SMART" id="SM00737"/>
    </source>
</evidence>
<evidence type="ECO:0000313" key="10">
    <source>
        <dbReference type="EMBL" id="KAJ7785182.1"/>
    </source>
</evidence>
<proteinExistence type="inferred from homology"/>
<evidence type="ECO:0000256" key="7">
    <source>
        <dbReference type="ARBA" id="ARBA00023055"/>
    </source>
</evidence>
<comment type="caution">
    <text evidence="10">The sequence shown here is derived from an EMBL/GenBank/DDBJ whole genome shotgun (WGS) entry which is preliminary data.</text>
</comment>
<dbReference type="FunFam" id="2.70.220.10:FF:000004">
    <property type="entry name" value="Related to phosphatidylglycerol/phosphatidylinositol transfer protein"/>
    <property type="match status" value="1"/>
</dbReference>
<dbReference type="PANTHER" id="PTHR11306:SF0">
    <property type="entry name" value="PHOSPHATIDYLGLYCEROL_PHOSPHATIDYLINOSITOL TRANSFER PROTEIN"/>
    <property type="match status" value="1"/>
</dbReference>
<comment type="similarity">
    <text evidence="2">Belongs to the NPC2 family.</text>
</comment>
<evidence type="ECO:0000256" key="8">
    <source>
        <dbReference type="SAM" id="SignalP"/>
    </source>
</evidence>
<dbReference type="GO" id="GO:0032366">
    <property type="term" value="P:intracellular sterol transport"/>
    <property type="evidence" value="ECO:0007669"/>
    <property type="project" value="InterPro"/>
</dbReference>
<evidence type="ECO:0000256" key="2">
    <source>
        <dbReference type="ARBA" id="ARBA00006370"/>
    </source>
</evidence>
<protein>
    <recommendedName>
        <fullName evidence="4">Phosphatidylglycerol/phosphatidylinositol transfer protein</fullName>
    </recommendedName>
</protein>
<dbReference type="Pfam" id="PF02221">
    <property type="entry name" value="E1_DerP2_DerF2"/>
    <property type="match status" value="1"/>
</dbReference>
<gene>
    <name evidence="10" type="ORF">DFH07DRAFT_4674</name>
</gene>
<comment type="function">
    <text evidence="1">Catalyzes the intermembrane transfer of phosphatidylglycerol and phosphatidylinositol.</text>
</comment>
<dbReference type="Gene3D" id="2.70.220.10">
    <property type="entry name" value="Ganglioside GM2 activator"/>
    <property type="match status" value="2"/>
</dbReference>
<evidence type="ECO:0000256" key="4">
    <source>
        <dbReference type="ARBA" id="ARBA00016056"/>
    </source>
</evidence>
<evidence type="ECO:0000256" key="5">
    <source>
        <dbReference type="ARBA" id="ARBA00022448"/>
    </source>
</evidence>
<dbReference type="InterPro" id="IPR036846">
    <property type="entry name" value="GM2-AP_sf"/>
</dbReference>
<dbReference type="SUPFAM" id="SSF81296">
    <property type="entry name" value="E set domains"/>
    <property type="match status" value="1"/>
</dbReference>
<dbReference type="InterPro" id="IPR039670">
    <property type="entry name" value="NPC2-like"/>
</dbReference>
<dbReference type="PANTHER" id="PTHR11306">
    <property type="entry name" value="NIEMANN PICK TYPE C2 PROTEIN NPC2-RELATED"/>
    <property type="match status" value="1"/>
</dbReference>
<dbReference type="AlphaFoldDB" id="A0AAD7KI61"/>
<accession>A0AAD7KI61</accession>
<feature type="chain" id="PRO_5042051396" description="Phosphatidylglycerol/phosphatidylinositol transfer protein" evidence="8">
    <location>
        <begin position="19"/>
        <end position="172"/>
    </location>
</feature>
<evidence type="ECO:0000256" key="3">
    <source>
        <dbReference type="ARBA" id="ARBA00011245"/>
    </source>
</evidence>
<evidence type="ECO:0000313" key="11">
    <source>
        <dbReference type="Proteomes" id="UP001215280"/>
    </source>
</evidence>
<sequence>MHAFSLTPLLLFSLLVHARAPPKQALSSSMPNEPKIAATWSYKDCGEETDVVQLESFEIAPDPPVPGENLTVKVRARATQSIEEGASADVVVKLGLIKLLQKQFNVCEEARNANASIQCPIAEGSYEVAHTVALPKEIPSAQFKISVRGFTVDDEDMACLDLTVDFRPGRFL</sequence>
<name>A0AAD7KI61_9AGAR</name>
<dbReference type="SMART" id="SM00737">
    <property type="entry name" value="ML"/>
    <property type="match status" value="1"/>
</dbReference>
<dbReference type="InterPro" id="IPR003172">
    <property type="entry name" value="ML_dom"/>
</dbReference>
<dbReference type="GO" id="GO:0032934">
    <property type="term" value="F:sterol binding"/>
    <property type="evidence" value="ECO:0007669"/>
    <property type="project" value="InterPro"/>
</dbReference>